<comment type="similarity">
    <text evidence="2 6">Belongs to the peroxisomal membrane protein PXMP2/4 family.</text>
</comment>
<evidence type="ECO:0008006" key="9">
    <source>
        <dbReference type="Google" id="ProtNLM"/>
    </source>
</evidence>
<evidence type="ECO:0000313" key="7">
    <source>
        <dbReference type="EMBL" id="KNE72625.1"/>
    </source>
</evidence>
<dbReference type="EMBL" id="GG745382">
    <property type="protein sequence ID" value="KNE72625.1"/>
    <property type="molecule type" value="Genomic_DNA"/>
</dbReference>
<dbReference type="InterPro" id="IPR007248">
    <property type="entry name" value="Mpv17_PMP22"/>
</dbReference>
<name>A0A0L0TD67_ALLM3</name>
<proteinExistence type="inferred from homology"/>
<evidence type="ECO:0000256" key="4">
    <source>
        <dbReference type="ARBA" id="ARBA00022989"/>
    </source>
</evidence>
<accession>A0A0L0TD67</accession>
<dbReference type="VEuPathDB" id="FungiDB:AMAG_16390"/>
<dbReference type="Proteomes" id="UP000054350">
    <property type="component" value="Unassembled WGS sequence"/>
</dbReference>
<dbReference type="AlphaFoldDB" id="A0A0L0TD67"/>
<evidence type="ECO:0000256" key="6">
    <source>
        <dbReference type="RuleBase" id="RU363053"/>
    </source>
</evidence>
<dbReference type="eggNOG" id="KOG1944">
    <property type="taxonomic scope" value="Eukaryota"/>
</dbReference>
<dbReference type="PANTHER" id="PTHR11266:SF17">
    <property type="entry name" value="PROTEIN MPV17"/>
    <property type="match status" value="1"/>
</dbReference>
<dbReference type="OrthoDB" id="430207at2759"/>
<evidence type="ECO:0000256" key="5">
    <source>
        <dbReference type="ARBA" id="ARBA00023136"/>
    </source>
</evidence>
<keyword evidence="3" id="KW-0812">Transmembrane</keyword>
<keyword evidence="5" id="KW-0472">Membrane</keyword>
<reference evidence="7 8" key="1">
    <citation type="submission" date="2009-11" db="EMBL/GenBank/DDBJ databases">
        <title>Annotation of Allomyces macrogynus ATCC 38327.</title>
        <authorList>
            <consortium name="The Broad Institute Genome Sequencing Platform"/>
            <person name="Russ C."/>
            <person name="Cuomo C."/>
            <person name="Burger G."/>
            <person name="Gray M.W."/>
            <person name="Holland P.W.H."/>
            <person name="King N."/>
            <person name="Lang F.B.F."/>
            <person name="Roger A.J."/>
            <person name="Ruiz-Trillo I."/>
            <person name="Young S.K."/>
            <person name="Zeng Q."/>
            <person name="Gargeya S."/>
            <person name="Fitzgerald M."/>
            <person name="Haas B."/>
            <person name="Abouelleil A."/>
            <person name="Alvarado L."/>
            <person name="Arachchi H.M."/>
            <person name="Berlin A."/>
            <person name="Chapman S.B."/>
            <person name="Gearin G."/>
            <person name="Goldberg J."/>
            <person name="Griggs A."/>
            <person name="Gujja S."/>
            <person name="Hansen M."/>
            <person name="Heiman D."/>
            <person name="Howarth C."/>
            <person name="Larimer J."/>
            <person name="Lui A."/>
            <person name="MacDonald P.J.P."/>
            <person name="McCowen C."/>
            <person name="Montmayeur A."/>
            <person name="Murphy C."/>
            <person name="Neiman D."/>
            <person name="Pearson M."/>
            <person name="Priest M."/>
            <person name="Roberts A."/>
            <person name="Saif S."/>
            <person name="Shea T."/>
            <person name="Sisk P."/>
            <person name="Stolte C."/>
            <person name="Sykes S."/>
            <person name="Wortman J."/>
            <person name="Nusbaum C."/>
            <person name="Birren B."/>
        </authorList>
    </citation>
    <scope>NUCLEOTIDE SEQUENCE [LARGE SCALE GENOMIC DNA]</scope>
    <source>
        <strain evidence="7 8">ATCC 38327</strain>
    </source>
</reference>
<protein>
    <recommendedName>
        <fullName evidence="9">Mpv17/PMP22 family protein</fullName>
    </recommendedName>
</protein>
<keyword evidence="8" id="KW-1185">Reference proteome</keyword>
<evidence type="ECO:0000256" key="2">
    <source>
        <dbReference type="ARBA" id="ARBA00006824"/>
    </source>
</evidence>
<dbReference type="GO" id="GO:0005739">
    <property type="term" value="C:mitochondrion"/>
    <property type="evidence" value="ECO:0007669"/>
    <property type="project" value="TreeGrafter"/>
</dbReference>
<gene>
    <name evidence="7" type="ORF">AMAG_16390</name>
</gene>
<dbReference type="OMA" id="CAPTMIG"/>
<dbReference type="Pfam" id="PF04117">
    <property type="entry name" value="Mpv17_PMP22"/>
    <property type="match status" value="1"/>
</dbReference>
<reference evidence="8" key="2">
    <citation type="submission" date="2009-11" db="EMBL/GenBank/DDBJ databases">
        <title>The Genome Sequence of Allomyces macrogynus strain ATCC 38327.</title>
        <authorList>
            <consortium name="The Broad Institute Genome Sequencing Platform"/>
            <person name="Russ C."/>
            <person name="Cuomo C."/>
            <person name="Shea T."/>
            <person name="Young S.K."/>
            <person name="Zeng Q."/>
            <person name="Koehrsen M."/>
            <person name="Haas B."/>
            <person name="Borodovsky M."/>
            <person name="Guigo R."/>
            <person name="Alvarado L."/>
            <person name="Berlin A."/>
            <person name="Borenstein D."/>
            <person name="Chen Z."/>
            <person name="Engels R."/>
            <person name="Freedman E."/>
            <person name="Gellesch M."/>
            <person name="Goldberg J."/>
            <person name="Griggs A."/>
            <person name="Gujja S."/>
            <person name="Heiman D."/>
            <person name="Hepburn T."/>
            <person name="Howarth C."/>
            <person name="Jen D."/>
            <person name="Larson L."/>
            <person name="Lewis B."/>
            <person name="Mehta T."/>
            <person name="Park D."/>
            <person name="Pearson M."/>
            <person name="Roberts A."/>
            <person name="Saif S."/>
            <person name="Shenoy N."/>
            <person name="Sisk P."/>
            <person name="Stolte C."/>
            <person name="Sykes S."/>
            <person name="Walk T."/>
            <person name="White J."/>
            <person name="Yandava C."/>
            <person name="Burger G."/>
            <person name="Gray M.W."/>
            <person name="Holland P.W.H."/>
            <person name="King N."/>
            <person name="Lang F.B.F."/>
            <person name="Roger A.J."/>
            <person name="Ruiz-Trillo I."/>
            <person name="Lander E."/>
            <person name="Nusbaum C."/>
        </authorList>
    </citation>
    <scope>NUCLEOTIDE SEQUENCE [LARGE SCALE GENOMIC DNA]</scope>
    <source>
        <strain evidence="8">ATCC 38327</strain>
    </source>
</reference>
<dbReference type="GO" id="GO:0016020">
    <property type="term" value="C:membrane"/>
    <property type="evidence" value="ECO:0007669"/>
    <property type="project" value="UniProtKB-SubCell"/>
</dbReference>
<evidence type="ECO:0000313" key="8">
    <source>
        <dbReference type="Proteomes" id="UP000054350"/>
    </source>
</evidence>
<sequence length="197" mass="21633">MVVALYNRALSAYPILTQSAATAVLFAAGDVLAQQGVEGKGLAGHEWARTGRLALFGLVVAGPALSHWYRFLDRRIVLRNAHPLTTLSARVAMDQFVFSPVSVATFFTVNTLLEDGKLDMAKLKTKLSATYSTALVNNWKVWIPVQYANFWFVPVQHRLLVVNTVALGWNTYMSNLNAKGSELAEEEVALAVPVVEK</sequence>
<keyword evidence="4" id="KW-1133">Transmembrane helix</keyword>
<evidence type="ECO:0000256" key="3">
    <source>
        <dbReference type="ARBA" id="ARBA00022692"/>
    </source>
</evidence>
<evidence type="ECO:0000256" key="1">
    <source>
        <dbReference type="ARBA" id="ARBA00004141"/>
    </source>
</evidence>
<dbReference type="PANTHER" id="PTHR11266">
    <property type="entry name" value="PEROXISOMAL MEMBRANE PROTEIN 2, PXMP2 MPV17"/>
    <property type="match status" value="1"/>
</dbReference>
<comment type="subcellular location">
    <subcellularLocation>
        <location evidence="1">Membrane</location>
        <topology evidence="1">Multi-pass membrane protein</topology>
    </subcellularLocation>
</comment>
<dbReference type="STRING" id="578462.A0A0L0TD67"/>
<organism evidence="7 8">
    <name type="scientific">Allomyces macrogynus (strain ATCC 38327)</name>
    <name type="common">Allomyces javanicus var. macrogynus</name>
    <dbReference type="NCBI Taxonomy" id="578462"/>
    <lineage>
        <taxon>Eukaryota</taxon>
        <taxon>Fungi</taxon>
        <taxon>Fungi incertae sedis</taxon>
        <taxon>Blastocladiomycota</taxon>
        <taxon>Blastocladiomycetes</taxon>
        <taxon>Blastocladiales</taxon>
        <taxon>Blastocladiaceae</taxon>
        <taxon>Allomyces</taxon>
    </lineage>
</organism>